<accession>A0ABW5YDT0</accession>
<name>A0ABW5YDT0_9SPHI</name>
<protein>
    <recommendedName>
        <fullName evidence="3">Glycosyltransferase family 1 protein</fullName>
    </recommendedName>
</protein>
<proteinExistence type="predicted"/>
<evidence type="ECO:0000313" key="2">
    <source>
        <dbReference type="Proteomes" id="UP001597557"/>
    </source>
</evidence>
<organism evidence="1 2">
    <name type="scientific">Mucilaginibacter ximonensis</name>
    <dbReference type="NCBI Taxonomy" id="538021"/>
    <lineage>
        <taxon>Bacteria</taxon>
        <taxon>Pseudomonadati</taxon>
        <taxon>Bacteroidota</taxon>
        <taxon>Sphingobacteriia</taxon>
        <taxon>Sphingobacteriales</taxon>
        <taxon>Sphingobacteriaceae</taxon>
        <taxon>Mucilaginibacter</taxon>
    </lineage>
</organism>
<dbReference type="Proteomes" id="UP001597557">
    <property type="component" value="Unassembled WGS sequence"/>
</dbReference>
<keyword evidence="2" id="KW-1185">Reference proteome</keyword>
<dbReference type="RefSeq" id="WP_377186247.1">
    <property type="nucleotide sequence ID" value="NZ_JBHUPD010000002.1"/>
</dbReference>
<sequence>MINYILSDQLDYNLLICDDAGHGYANNMGWPVVKVSELNVTEKEIFAVDNRITADEAAKLEIIIRQNSDTTFLLKIVDPFMENVRHHYYEFLSRMSECANTFLLSVYQPTELADILKGQYKHRFIHLPYPYLKEREVERNSKLNRIVITGALNEQVYPYRYSVWKKVTRSWLRPFFFSILKHPGYAELSEKKQHAHRVVGALFVEHLSLFKYMLLCPTRCKIELLKFYECAYAGCMPVGEPPLSYPAEIAGMFLPLRPAFFVSDTLNIIRNGYDAGKVYTFRDFLRKTRSPECLNTILEKFLLENTFHTS</sequence>
<comment type="caution">
    <text evidence="1">The sequence shown here is derived from an EMBL/GenBank/DDBJ whole genome shotgun (WGS) entry which is preliminary data.</text>
</comment>
<gene>
    <name evidence="1" type="ORF">ACFS5N_13330</name>
</gene>
<dbReference type="EMBL" id="JBHUPD010000002">
    <property type="protein sequence ID" value="MFD2873461.1"/>
    <property type="molecule type" value="Genomic_DNA"/>
</dbReference>
<reference evidence="2" key="1">
    <citation type="journal article" date="2019" name="Int. J. Syst. Evol. Microbiol.">
        <title>The Global Catalogue of Microorganisms (GCM) 10K type strain sequencing project: providing services to taxonomists for standard genome sequencing and annotation.</title>
        <authorList>
            <consortium name="The Broad Institute Genomics Platform"/>
            <consortium name="The Broad Institute Genome Sequencing Center for Infectious Disease"/>
            <person name="Wu L."/>
            <person name="Ma J."/>
        </authorList>
    </citation>
    <scope>NUCLEOTIDE SEQUENCE [LARGE SCALE GENOMIC DNA]</scope>
    <source>
        <strain evidence="2">KCTC 22437</strain>
    </source>
</reference>
<evidence type="ECO:0000313" key="1">
    <source>
        <dbReference type="EMBL" id="MFD2873461.1"/>
    </source>
</evidence>
<evidence type="ECO:0008006" key="3">
    <source>
        <dbReference type="Google" id="ProtNLM"/>
    </source>
</evidence>